<sequence>MIKLIASDLDGTLLRNGAQEVDPKVYDLIRTLKEKGVHFAAASGRQLYSLRHLFEPVKDEISYIAENGSLCISGNQVISKGLISRELSLRIFEAAREYGSCHILLSCESACYTDSQAPVFNHHMRDVVHYDIKTVNRLEEVNEPFLKIALCDFDGTKKLLPYFQERFGDEIKVVTSGNLWVDFIAPGANKGTALQALASHLGITPEECVAFGDQYNDTEMLQFAGTSYAMSTAAPGIAYYATYVTNSVEEVLEDIVDTL</sequence>
<evidence type="ECO:0000313" key="4">
    <source>
        <dbReference type="Proteomes" id="UP000701680"/>
    </source>
</evidence>
<reference evidence="2" key="2">
    <citation type="submission" date="2020-02" db="EMBL/GenBank/DDBJ databases">
        <authorList>
            <person name="Littmann E."/>
            <person name="Sorbara M."/>
        </authorList>
    </citation>
    <scope>NUCLEOTIDE SEQUENCE</scope>
    <source>
        <strain evidence="2">MSK.17.11</strain>
        <strain evidence="1">MSK.17.38</strain>
    </source>
</reference>
<keyword evidence="3" id="KW-1185">Reference proteome</keyword>
<dbReference type="Proteomes" id="UP000528555">
    <property type="component" value="Unassembled WGS sequence"/>
</dbReference>
<dbReference type="SFLD" id="SFLDS00003">
    <property type="entry name" value="Haloacid_Dehalogenase"/>
    <property type="match status" value="1"/>
</dbReference>
<dbReference type="PANTHER" id="PTHR10000:SF53">
    <property type="entry name" value="5-AMINO-6-(5-PHOSPHO-D-RIBITYLAMINO)URACIL PHOSPHATASE YBJI-RELATED"/>
    <property type="match status" value="1"/>
</dbReference>
<dbReference type="SUPFAM" id="SSF56784">
    <property type="entry name" value="HAD-like"/>
    <property type="match status" value="1"/>
</dbReference>
<dbReference type="InterPro" id="IPR000150">
    <property type="entry name" value="Cof"/>
</dbReference>
<dbReference type="RefSeq" id="WP_173814981.1">
    <property type="nucleotide sequence ID" value="NZ_JAAITX010000007.1"/>
</dbReference>
<dbReference type="AlphaFoldDB" id="A0A850HUJ8"/>
<dbReference type="PROSITE" id="PS01229">
    <property type="entry name" value="COF_2"/>
    <property type="match status" value="1"/>
</dbReference>
<dbReference type="InterPro" id="IPR023214">
    <property type="entry name" value="HAD_sf"/>
</dbReference>
<gene>
    <name evidence="2" type="ORF">G5A66_10170</name>
    <name evidence="1" type="ORF">G5A75_10195</name>
</gene>
<dbReference type="GO" id="GO:0000287">
    <property type="term" value="F:magnesium ion binding"/>
    <property type="evidence" value="ECO:0007669"/>
    <property type="project" value="TreeGrafter"/>
</dbReference>
<dbReference type="NCBIfam" id="TIGR01484">
    <property type="entry name" value="HAD-SF-IIB"/>
    <property type="match status" value="1"/>
</dbReference>
<name>A0A850HUJ8_9FIRM</name>
<keyword evidence="2" id="KW-0378">Hydrolase</keyword>
<evidence type="ECO:0000313" key="3">
    <source>
        <dbReference type="Proteomes" id="UP000528555"/>
    </source>
</evidence>
<dbReference type="CDD" id="cd07518">
    <property type="entry name" value="HAD_YbiV-Like"/>
    <property type="match status" value="1"/>
</dbReference>
<dbReference type="Pfam" id="PF08282">
    <property type="entry name" value="Hydrolase_3"/>
    <property type="match status" value="1"/>
</dbReference>
<accession>A0A850HUJ8</accession>
<dbReference type="NCBIfam" id="TIGR00099">
    <property type="entry name" value="Cof-subfamily"/>
    <property type="match status" value="1"/>
</dbReference>
<organism evidence="2 3">
    <name type="scientific">Dorea phocaeensis</name>
    <dbReference type="NCBI Taxonomy" id="2040291"/>
    <lineage>
        <taxon>Bacteria</taxon>
        <taxon>Bacillati</taxon>
        <taxon>Bacillota</taxon>
        <taxon>Clostridia</taxon>
        <taxon>Lachnospirales</taxon>
        <taxon>Lachnospiraceae</taxon>
        <taxon>Dorea</taxon>
    </lineage>
</organism>
<dbReference type="PANTHER" id="PTHR10000">
    <property type="entry name" value="PHOSPHOSERINE PHOSPHATASE"/>
    <property type="match status" value="1"/>
</dbReference>
<dbReference type="EMBL" id="JAAITX010000007">
    <property type="protein sequence ID" value="NVH58993.1"/>
    <property type="molecule type" value="Genomic_DNA"/>
</dbReference>
<evidence type="ECO:0000313" key="2">
    <source>
        <dbReference type="EMBL" id="NVH58993.1"/>
    </source>
</evidence>
<dbReference type="Gene3D" id="3.30.1240.10">
    <property type="match status" value="1"/>
</dbReference>
<comment type="caution">
    <text evidence="2">The sequence shown here is derived from an EMBL/GenBank/DDBJ whole genome shotgun (WGS) entry which is preliminary data.</text>
</comment>
<dbReference type="SFLD" id="SFLDG01140">
    <property type="entry name" value="C2.B:_Phosphomannomutase_and_P"/>
    <property type="match status" value="1"/>
</dbReference>
<dbReference type="GO" id="GO:0016791">
    <property type="term" value="F:phosphatase activity"/>
    <property type="evidence" value="ECO:0007669"/>
    <property type="project" value="UniProtKB-ARBA"/>
</dbReference>
<evidence type="ECO:0000313" key="1">
    <source>
        <dbReference type="EMBL" id="NSK15220.1"/>
    </source>
</evidence>
<dbReference type="Proteomes" id="UP000701680">
    <property type="component" value="Unassembled WGS sequence"/>
</dbReference>
<dbReference type="InterPro" id="IPR006379">
    <property type="entry name" value="HAD-SF_hydro_IIB"/>
</dbReference>
<dbReference type="InterPro" id="IPR036412">
    <property type="entry name" value="HAD-like_sf"/>
</dbReference>
<dbReference type="Gene3D" id="3.40.50.1000">
    <property type="entry name" value="HAD superfamily/HAD-like"/>
    <property type="match status" value="1"/>
</dbReference>
<dbReference type="EMBL" id="JAAIUO010000007">
    <property type="protein sequence ID" value="NSK15220.1"/>
    <property type="molecule type" value="Genomic_DNA"/>
</dbReference>
<protein>
    <submittedName>
        <fullName evidence="2">HAD family hydrolase</fullName>
    </submittedName>
</protein>
<dbReference type="GO" id="GO:0005829">
    <property type="term" value="C:cytosol"/>
    <property type="evidence" value="ECO:0007669"/>
    <property type="project" value="TreeGrafter"/>
</dbReference>
<proteinExistence type="predicted"/>
<reference evidence="3 4" key="1">
    <citation type="journal article" date="2020" name="Cell Host Microbe">
        <title>Functional and Genomic Variation between Human-Derived Isolates of Lachnospiraceae Reveals Inter- and Intra-Species Diversity.</title>
        <authorList>
            <person name="Sorbara M.T."/>
            <person name="Littmann E.R."/>
            <person name="Fontana E."/>
            <person name="Moody T.U."/>
            <person name="Kohout C.E."/>
            <person name="Gjonbalaj M."/>
            <person name="Eaton V."/>
            <person name="Seok R."/>
            <person name="Leiner I.M."/>
            <person name="Pamer E.G."/>
        </authorList>
    </citation>
    <scope>NUCLEOTIDE SEQUENCE [LARGE SCALE GENOMIC DNA]</scope>
    <source>
        <strain evidence="2 3">MSK.17.11</strain>
        <strain evidence="1 4">MSK.17.38</strain>
    </source>
</reference>